<proteinExistence type="predicted"/>
<evidence type="ECO:0000256" key="1">
    <source>
        <dbReference type="SAM" id="MobiDB-lite"/>
    </source>
</evidence>
<evidence type="ECO:0000313" key="2">
    <source>
        <dbReference type="EMBL" id="RAR15479.1"/>
    </source>
</evidence>
<reference evidence="3" key="1">
    <citation type="submission" date="2018-05" db="EMBL/GenBank/DDBJ databases">
        <title>Draft genome sequence of Stemphylium lycopersici strain CIDEFI 213.</title>
        <authorList>
            <person name="Medina R."/>
            <person name="Franco M.E.E."/>
            <person name="Lucentini C.G."/>
            <person name="Saparrat M.C.N."/>
            <person name="Balatti P.A."/>
        </authorList>
    </citation>
    <scope>NUCLEOTIDE SEQUENCE [LARGE SCALE GENOMIC DNA]</scope>
    <source>
        <strain evidence="3">CIDEFI 213</strain>
    </source>
</reference>
<name>A0A364NDV8_STELY</name>
<dbReference type="AlphaFoldDB" id="A0A364NDV8"/>
<feature type="compositionally biased region" description="Basic and acidic residues" evidence="1">
    <location>
        <begin position="115"/>
        <end position="175"/>
    </location>
</feature>
<accession>A0A364NDV8</accession>
<feature type="compositionally biased region" description="Basic and acidic residues" evidence="1">
    <location>
        <begin position="224"/>
        <end position="252"/>
    </location>
</feature>
<keyword evidence="3" id="KW-1185">Reference proteome</keyword>
<feature type="compositionally biased region" description="Basic and acidic residues" evidence="1">
    <location>
        <begin position="185"/>
        <end position="194"/>
    </location>
</feature>
<protein>
    <submittedName>
        <fullName evidence="2">Uncharacterized protein</fullName>
    </submittedName>
</protein>
<comment type="caution">
    <text evidence="2">The sequence shown here is derived from an EMBL/GenBank/DDBJ whole genome shotgun (WGS) entry which is preliminary data.</text>
</comment>
<evidence type="ECO:0000313" key="3">
    <source>
        <dbReference type="Proteomes" id="UP000249619"/>
    </source>
</evidence>
<dbReference type="Proteomes" id="UP000249619">
    <property type="component" value="Unassembled WGS sequence"/>
</dbReference>
<organism evidence="2 3">
    <name type="scientific">Stemphylium lycopersici</name>
    <name type="common">Tomato gray leaf spot disease fungus</name>
    <name type="synonym">Thyrospora lycopersici</name>
    <dbReference type="NCBI Taxonomy" id="183478"/>
    <lineage>
        <taxon>Eukaryota</taxon>
        <taxon>Fungi</taxon>
        <taxon>Dikarya</taxon>
        <taxon>Ascomycota</taxon>
        <taxon>Pezizomycotina</taxon>
        <taxon>Dothideomycetes</taxon>
        <taxon>Pleosporomycetidae</taxon>
        <taxon>Pleosporales</taxon>
        <taxon>Pleosporineae</taxon>
        <taxon>Pleosporaceae</taxon>
        <taxon>Stemphylium</taxon>
    </lineage>
</organism>
<sequence length="452" mass="52525">MSEPIRIRAVWSGWVLLEYENQLFDVCVISEVPEKLQSQLSEDIPNTFSLPAAETYIGENKEKDIDLLGFVHFGTKTKYNVIIFRHKVDKSEVGWLMKSRMDVLLEKGRVKSWMKNEDNDMRKKRNDSAKGRHQRQSKDDEVPIHSQAPKDHVYPRLPKTPDHHERRSRNRERSYTTDSNSSSPDRSRTKRYESPESSYSSDSRSLKWQRTRDIKTANSNVRGSRYESRERSGSPDLRRPRSGETPEPRDLEGGEVLYGRQNWGVIRAIVVRGEAYDIERVNDCPENCRAPKIDEKSFSPGGDKGFIEDHSKIAKLDTRKFNVVGCAAKWHGNPDTWIYVIIDILDRTLRDRLNDRRRDNGEKYQGPLICNLTTFKIAVREDKEELMKITKLLKKSLFYREAKPKDWLIVQHKINGSKAERKSPRKTKSSKGLEDRLDKLEELIKGLAIRVG</sequence>
<dbReference type="EMBL" id="QGDH01000011">
    <property type="protein sequence ID" value="RAR15479.1"/>
    <property type="molecule type" value="Genomic_DNA"/>
</dbReference>
<feature type="region of interest" description="Disordered" evidence="1">
    <location>
        <begin position="115"/>
        <end position="253"/>
    </location>
</feature>
<gene>
    <name evidence="2" type="ORF">DDE83_001120</name>
</gene>